<comment type="function">
    <text evidence="8 10">Plays an essential role in the initiation and regulation of chromosomal replication. ATP-DnaA binds to the origin of replication (oriC) to initiate formation of the DNA replication initiation complex once per cell cycle. Binds the DnaA box (a 9 base pair repeat at the origin) and separates the double-stranded (ds)DNA. Forms a right-handed helical filament on oriC DNA; dsDNA binds to the exterior of the filament while single-stranded (ss)DNA is stabiized in the filament's interior. The ATP-DnaA-oriC complex binds and stabilizes one strand of the AT-rich DNA unwinding element (DUE), permitting loading of DNA polymerase. After initiation quickly degrades to an ADP-DnaA complex that is not apt for DNA replication. Binds acidic phospholipids.</text>
</comment>
<dbReference type="EMBL" id="MHOB01000052">
    <property type="protein sequence ID" value="OGZ56402.1"/>
    <property type="molecule type" value="Genomic_DNA"/>
</dbReference>
<dbReference type="InterPro" id="IPR024633">
    <property type="entry name" value="DnaA_N_dom"/>
</dbReference>
<dbReference type="SMART" id="SM00382">
    <property type="entry name" value="AAA"/>
    <property type="match status" value="1"/>
</dbReference>
<evidence type="ECO:0000313" key="15">
    <source>
        <dbReference type="Proteomes" id="UP000178996"/>
    </source>
</evidence>
<feature type="region of interest" description="Domain I, interacts with DnaA modulators" evidence="8">
    <location>
        <begin position="1"/>
        <end position="113"/>
    </location>
</feature>
<comment type="similarity">
    <text evidence="1 8 11">Belongs to the DnaA family.</text>
</comment>
<evidence type="ECO:0000259" key="12">
    <source>
        <dbReference type="SMART" id="SM00382"/>
    </source>
</evidence>
<reference evidence="14 15" key="1">
    <citation type="journal article" date="2016" name="Nat. Commun.">
        <title>Thousands of microbial genomes shed light on interconnected biogeochemical processes in an aquifer system.</title>
        <authorList>
            <person name="Anantharaman K."/>
            <person name="Brown C.T."/>
            <person name="Hug L.A."/>
            <person name="Sharon I."/>
            <person name="Castelle C.J."/>
            <person name="Probst A.J."/>
            <person name="Thomas B.C."/>
            <person name="Singh A."/>
            <person name="Wilkins M.J."/>
            <person name="Karaoz U."/>
            <person name="Brodie E.L."/>
            <person name="Williams K.H."/>
            <person name="Hubbard S.S."/>
            <person name="Banfield J.F."/>
        </authorList>
    </citation>
    <scope>NUCLEOTIDE SEQUENCE [LARGE SCALE GENOMIC DNA]</scope>
</reference>
<organism evidence="14 15">
    <name type="scientific">Candidatus Ryanbacteria bacterium RIFCSPLOWO2_12_FULL_47_9c</name>
    <dbReference type="NCBI Taxonomy" id="1802131"/>
    <lineage>
        <taxon>Bacteria</taxon>
        <taxon>Candidatus Ryaniibacteriota</taxon>
    </lineage>
</organism>
<feature type="binding site" evidence="8">
    <location>
        <position position="162"/>
    </location>
    <ligand>
        <name>ATP</name>
        <dbReference type="ChEBI" id="CHEBI:30616"/>
    </ligand>
</feature>
<dbReference type="Pfam" id="PF11638">
    <property type="entry name" value="DnaA_N"/>
    <property type="match status" value="1"/>
</dbReference>
<dbReference type="InterPro" id="IPR027417">
    <property type="entry name" value="P-loop_NTPase"/>
</dbReference>
<evidence type="ECO:0000256" key="1">
    <source>
        <dbReference type="ARBA" id="ARBA00006583"/>
    </source>
</evidence>
<evidence type="ECO:0000256" key="4">
    <source>
        <dbReference type="ARBA" id="ARBA00022741"/>
    </source>
</evidence>
<keyword evidence="3 8" id="KW-0235">DNA replication</keyword>
<dbReference type="PRINTS" id="PR00051">
    <property type="entry name" value="DNAA"/>
</dbReference>
<keyword evidence="7 8" id="KW-0238">DNA-binding</keyword>
<dbReference type="InterPro" id="IPR010921">
    <property type="entry name" value="Trp_repressor/repl_initiator"/>
</dbReference>
<comment type="domain">
    <text evidence="8">Domain I is involved in oligomerization and binding regulators, domain II is flexibile and of varying length in different bacteria, domain III forms the AAA+ region, while domain IV binds dsDNA.</text>
</comment>
<dbReference type="GO" id="GO:0006275">
    <property type="term" value="P:regulation of DNA replication"/>
    <property type="evidence" value="ECO:0007669"/>
    <property type="project" value="UniProtKB-UniRule"/>
</dbReference>
<dbReference type="InterPro" id="IPR020591">
    <property type="entry name" value="Chromosome_initiator_DnaA-like"/>
</dbReference>
<dbReference type="AlphaFoldDB" id="A0A1G2H1Q2"/>
<dbReference type="GO" id="GO:0005524">
    <property type="term" value="F:ATP binding"/>
    <property type="evidence" value="ECO:0007669"/>
    <property type="project" value="UniProtKB-UniRule"/>
</dbReference>
<dbReference type="CDD" id="cd00009">
    <property type="entry name" value="AAA"/>
    <property type="match status" value="1"/>
</dbReference>
<dbReference type="FunFam" id="3.40.50.300:FF:000668">
    <property type="entry name" value="Chromosomal replication initiator protein DnaA"/>
    <property type="match status" value="1"/>
</dbReference>
<dbReference type="NCBIfam" id="TIGR00362">
    <property type="entry name" value="DnaA"/>
    <property type="match status" value="1"/>
</dbReference>
<feature type="region of interest" description="Domain IV, binds dsDNA" evidence="8">
    <location>
        <begin position="334"/>
        <end position="454"/>
    </location>
</feature>
<feature type="domain" description="Chromosomal replication initiator DnaA C-terminal" evidence="13">
    <location>
        <begin position="361"/>
        <end position="430"/>
    </location>
</feature>
<keyword evidence="6 8" id="KW-0446">Lipid-binding</keyword>
<dbReference type="PANTHER" id="PTHR30050:SF2">
    <property type="entry name" value="CHROMOSOMAL REPLICATION INITIATOR PROTEIN DNAA"/>
    <property type="match status" value="1"/>
</dbReference>
<keyword evidence="5 8" id="KW-0067">ATP-binding</keyword>
<dbReference type="Gene3D" id="3.40.50.300">
    <property type="entry name" value="P-loop containing nucleotide triphosphate hydrolases"/>
    <property type="match status" value="1"/>
</dbReference>
<dbReference type="InterPro" id="IPR013317">
    <property type="entry name" value="DnaA_dom"/>
</dbReference>
<feature type="binding site" evidence="8">
    <location>
        <position position="164"/>
    </location>
    <ligand>
        <name>ATP</name>
        <dbReference type="ChEBI" id="CHEBI:30616"/>
    </ligand>
</feature>
<evidence type="ECO:0000313" key="14">
    <source>
        <dbReference type="EMBL" id="OGZ56402.1"/>
    </source>
</evidence>
<dbReference type="InterPro" id="IPR001957">
    <property type="entry name" value="Chromosome_initiator_DnaA"/>
</dbReference>
<dbReference type="InterPro" id="IPR013159">
    <property type="entry name" value="DnaA_C"/>
</dbReference>
<evidence type="ECO:0000256" key="3">
    <source>
        <dbReference type="ARBA" id="ARBA00022705"/>
    </source>
</evidence>
<dbReference type="GO" id="GO:0006270">
    <property type="term" value="P:DNA replication initiation"/>
    <property type="evidence" value="ECO:0007669"/>
    <property type="project" value="UniProtKB-UniRule"/>
</dbReference>
<dbReference type="CDD" id="cd06571">
    <property type="entry name" value="Bac_DnaA_C"/>
    <property type="match status" value="1"/>
</dbReference>
<comment type="caution">
    <text evidence="8">Lacks conserved residue(s) required for the propagation of feature annotation.</text>
</comment>
<dbReference type="SUPFAM" id="SSF52540">
    <property type="entry name" value="P-loop containing nucleoside triphosphate hydrolases"/>
    <property type="match status" value="1"/>
</dbReference>
<keyword evidence="4 8" id="KW-0547">Nucleotide-binding</keyword>
<dbReference type="GO" id="GO:0008289">
    <property type="term" value="F:lipid binding"/>
    <property type="evidence" value="ECO:0007669"/>
    <property type="project" value="UniProtKB-KW"/>
</dbReference>
<dbReference type="InterPro" id="IPR003593">
    <property type="entry name" value="AAA+_ATPase"/>
</dbReference>
<feature type="binding site" evidence="8">
    <location>
        <position position="160"/>
    </location>
    <ligand>
        <name>ATP</name>
        <dbReference type="ChEBI" id="CHEBI:30616"/>
    </ligand>
</feature>
<dbReference type="Gene3D" id="1.10.1750.10">
    <property type="match status" value="1"/>
</dbReference>
<proteinExistence type="inferred from homology"/>
<evidence type="ECO:0000259" key="13">
    <source>
        <dbReference type="SMART" id="SM00760"/>
    </source>
</evidence>
<feature type="domain" description="AAA+ ATPase" evidence="12">
    <location>
        <begin position="149"/>
        <end position="393"/>
    </location>
</feature>
<dbReference type="InterPro" id="IPR038454">
    <property type="entry name" value="DnaA_N_sf"/>
</dbReference>
<dbReference type="Proteomes" id="UP000178996">
    <property type="component" value="Unassembled WGS sequence"/>
</dbReference>
<protein>
    <recommendedName>
        <fullName evidence="8 9">Chromosomal replication initiator protein DnaA</fullName>
    </recommendedName>
</protein>
<evidence type="ECO:0000256" key="2">
    <source>
        <dbReference type="ARBA" id="ARBA00022490"/>
    </source>
</evidence>
<evidence type="ECO:0000256" key="6">
    <source>
        <dbReference type="ARBA" id="ARBA00023121"/>
    </source>
</evidence>
<evidence type="ECO:0000256" key="8">
    <source>
        <dbReference type="HAMAP-Rule" id="MF_00377"/>
    </source>
</evidence>
<feature type="binding site" evidence="8">
    <location>
        <position position="163"/>
    </location>
    <ligand>
        <name>ATP</name>
        <dbReference type="ChEBI" id="CHEBI:30616"/>
    </ligand>
</feature>
<gene>
    <name evidence="8" type="primary">dnaA</name>
    <name evidence="14" type="ORF">A3G60_00245</name>
</gene>
<sequence length="454" mass="52039">MNHDDLWQSVLGEIEFEISRANFATWFKHTAIQNVEGGIAVIAVPNAFAKEWLEKKFHKQIIKCLRANAPDIRNATYAVTAGEQTQIAQVKKGVDRVEQTDEQLEFKEFSIDRDTNLNPKYTLENFIIGSFNEFAHAAAVSITKNLGMLYNPFFVYGGVGLGKTHLLHAIGNQIKKDHPEYKVLYITSERYVNELISIIQNREPLYAFKEKYRNVDVLIIDDVQFLAGKAKSEEEFFHTFNSLYERGKQFVFSSDKPPQAIPSFNERLRSRLEAGLTADISEPEYEARLAILKLKGAQKEYSFSEEVAEYIASTIQRNIRELEGAINLVIAKSKLKGRPLVLDEVKVAIEQITSSSKKIVTINQIIKTVSEFYDLGEAGLFERSRRREVVKPRQIAMYLLREDYHGSYPFIGQKLGGRDHTTALHAYDKISRELKQDPKLVEEMKQIRTKLYES</sequence>
<evidence type="ECO:0000256" key="5">
    <source>
        <dbReference type="ARBA" id="ARBA00022840"/>
    </source>
</evidence>
<dbReference type="SUPFAM" id="SSF48295">
    <property type="entry name" value="TrpR-like"/>
    <property type="match status" value="1"/>
</dbReference>
<evidence type="ECO:0000256" key="7">
    <source>
        <dbReference type="ARBA" id="ARBA00023125"/>
    </source>
</evidence>
<comment type="subcellular location">
    <subcellularLocation>
        <location evidence="8">Cytoplasm</location>
    </subcellularLocation>
</comment>
<comment type="subunit">
    <text evidence="8">Oligomerizes as a right-handed, spiral filament on DNA at oriC.</text>
</comment>
<dbReference type="PANTHER" id="PTHR30050">
    <property type="entry name" value="CHROMOSOMAL REPLICATION INITIATOR PROTEIN DNAA"/>
    <property type="match status" value="1"/>
</dbReference>
<name>A0A1G2H1Q2_9BACT</name>
<dbReference type="HAMAP" id="MF_00377">
    <property type="entry name" value="DnaA_bact"/>
    <property type="match status" value="1"/>
</dbReference>
<dbReference type="GO" id="GO:0005886">
    <property type="term" value="C:plasma membrane"/>
    <property type="evidence" value="ECO:0007669"/>
    <property type="project" value="TreeGrafter"/>
</dbReference>
<dbReference type="SMART" id="SM00760">
    <property type="entry name" value="Bac_DnaA_C"/>
    <property type="match status" value="1"/>
</dbReference>
<dbReference type="Pfam" id="PF00308">
    <property type="entry name" value="Bac_DnaA"/>
    <property type="match status" value="1"/>
</dbReference>
<evidence type="ECO:0000256" key="11">
    <source>
        <dbReference type="RuleBase" id="RU004227"/>
    </source>
</evidence>
<keyword evidence="2 8" id="KW-0963">Cytoplasm</keyword>
<dbReference type="Gene3D" id="1.10.8.60">
    <property type="match status" value="1"/>
</dbReference>
<accession>A0A1G2H1Q2</accession>
<evidence type="ECO:0000256" key="9">
    <source>
        <dbReference type="NCBIfam" id="TIGR00362"/>
    </source>
</evidence>
<comment type="caution">
    <text evidence="14">The sequence shown here is derived from an EMBL/GenBank/DDBJ whole genome shotgun (WGS) entry which is preliminary data.</text>
</comment>
<dbReference type="GO" id="GO:0005737">
    <property type="term" value="C:cytoplasm"/>
    <property type="evidence" value="ECO:0007669"/>
    <property type="project" value="UniProtKB-SubCell"/>
</dbReference>
<evidence type="ECO:0000256" key="10">
    <source>
        <dbReference type="RuleBase" id="RU000577"/>
    </source>
</evidence>
<dbReference type="GO" id="GO:0003688">
    <property type="term" value="F:DNA replication origin binding"/>
    <property type="evidence" value="ECO:0007669"/>
    <property type="project" value="UniProtKB-UniRule"/>
</dbReference>
<dbReference type="Pfam" id="PF08299">
    <property type="entry name" value="Bac_DnaA_C"/>
    <property type="match status" value="1"/>
</dbReference>
<dbReference type="Gene3D" id="3.30.300.180">
    <property type="match status" value="1"/>
</dbReference>